<dbReference type="Pfam" id="PF01042">
    <property type="entry name" value="Ribonuc_L-PSP"/>
    <property type="match status" value="1"/>
</dbReference>
<proteinExistence type="predicted"/>
<dbReference type="EMBL" id="LNCD01000064">
    <property type="protein sequence ID" value="KWV53735.1"/>
    <property type="molecule type" value="Genomic_DNA"/>
</dbReference>
<dbReference type="RefSeq" id="WP_062370174.1">
    <property type="nucleotide sequence ID" value="NZ_LNCD01000064.1"/>
</dbReference>
<organism evidence="1 2">
    <name type="scientific">Rhizobium altiplani</name>
    <dbReference type="NCBI Taxonomy" id="1864509"/>
    <lineage>
        <taxon>Bacteria</taxon>
        <taxon>Pseudomonadati</taxon>
        <taxon>Pseudomonadota</taxon>
        <taxon>Alphaproteobacteria</taxon>
        <taxon>Hyphomicrobiales</taxon>
        <taxon>Rhizobiaceae</taxon>
        <taxon>Rhizobium/Agrobacterium group</taxon>
        <taxon>Rhizobium</taxon>
    </lineage>
</organism>
<evidence type="ECO:0000313" key="1">
    <source>
        <dbReference type="EMBL" id="KWV53735.1"/>
    </source>
</evidence>
<dbReference type="InterPro" id="IPR006175">
    <property type="entry name" value="YjgF/YER057c/UK114"/>
</dbReference>
<dbReference type="Proteomes" id="UP000068164">
    <property type="component" value="Unassembled WGS sequence"/>
</dbReference>
<keyword evidence="2" id="KW-1185">Reference proteome</keyword>
<dbReference type="PANTHER" id="PTHR47328:SF1">
    <property type="entry name" value="RUTC FAMILY PROTEIN YOAB"/>
    <property type="match status" value="1"/>
</dbReference>
<comment type="caution">
    <text evidence="1">The sequence shown here is derived from an EMBL/GenBank/DDBJ whole genome shotgun (WGS) entry which is preliminary data.</text>
</comment>
<protein>
    <submittedName>
        <fullName evidence="1">Ribonuclease</fullName>
    </submittedName>
</protein>
<dbReference type="SUPFAM" id="SSF55298">
    <property type="entry name" value="YjgF-like"/>
    <property type="match status" value="1"/>
</dbReference>
<dbReference type="Gene3D" id="3.30.1330.40">
    <property type="entry name" value="RutC-like"/>
    <property type="match status" value="1"/>
</dbReference>
<accession>A0A125Q8C0</accession>
<name>A0A125Q8C0_9HYPH</name>
<evidence type="ECO:0000313" key="2">
    <source>
        <dbReference type="Proteomes" id="UP000068164"/>
    </source>
</evidence>
<reference evidence="1 2" key="1">
    <citation type="submission" date="2015-11" db="EMBL/GenBank/DDBJ databases">
        <title>Draft Genome Sequence of the Strain BR 10423 (Rhizobium sp.) isolated from nodules of Mimosa pudica.</title>
        <authorList>
            <person name="Barauna A.C."/>
            <person name="Zilli J.E."/>
            <person name="Simoes-Araujo J.L."/>
            <person name="Reis V.M."/>
            <person name="James E.K."/>
            <person name="Reis F.B.Jr."/>
            <person name="Rouws L.F."/>
            <person name="Passos S.R."/>
            <person name="Gois S.R."/>
        </authorList>
    </citation>
    <scope>NUCLEOTIDE SEQUENCE [LARGE SCALE GENOMIC DNA]</scope>
    <source>
        <strain evidence="1 2">BR10423</strain>
    </source>
</reference>
<dbReference type="PANTHER" id="PTHR47328">
    <property type="match status" value="1"/>
</dbReference>
<dbReference type="InterPro" id="IPR035709">
    <property type="entry name" value="YoaB-like"/>
</dbReference>
<dbReference type="OrthoDB" id="9803101at2"/>
<dbReference type="AlphaFoldDB" id="A0A125Q8C0"/>
<gene>
    <name evidence="1" type="ORF">AS026_03555</name>
</gene>
<dbReference type="InterPro" id="IPR035959">
    <property type="entry name" value="RutC-like_sf"/>
</dbReference>
<sequence>MAIEHSSVDEETPLQTVHIIGQIAISAAGESVSAQTTEILHRIDVLLKEAGTDRDELIQANIWLRDLMGFDEMNAVWEGWVAAGTTPRRTTFEDRTLPRLCDIRVDVIAWRKTEEFASP</sequence>